<dbReference type="Pfam" id="PF00460">
    <property type="entry name" value="Flg_bb_rod"/>
    <property type="match status" value="1"/>
</dbReference>
<dbReference type="PROSITE" id="PS00588">
    <property type="entry name" value="FLAGELLA_BB_ROD"/>
    <property type="match status" value="1"/>
</dbReference>
<evidence type="ECO:0000313" key="7">
    <source>
        <dbReference type="EMBL" id="ANB60655.1"/>
    </source>
</evidence>
<dbReference type="Pfam" id="PF06429">
    <property type="entry name" value="Flg_bbr_C"/>
    <property type="match status" value="1"/>
</dbReference>
<dbReference type="InterPro" id="IPR037925">
    <property type="entry name" value="FlgE/F/G-like"/>
</dbReference>
<accession>A0A160F4H2</accession>
<dbReference type="EMBL" id="CP015438">
    <property type="protein sequence ID" value="ANB60655.1"/>
    <property type="molecule type" value="Genomic_DNA"/>
</dbReference>
<dbReference type="KEGG" id="aamy:GFC30_395"/>
<name>A0A160F4H2_9BACL</name>
<feature type="domain" description="Flagellar basal-body/hook protein C-terminal" evidence="5">
    <location>
        <begin position="235"/>
        <end position="278"/>
    </location>
</feature>
<evidence type="ECO:0000259" key="5">
    <source>
        <dbReference type="Pfam" id="PF06429"/>
    </source>
</evidence>
<dbReference type="GO" id="GO:0009425">
    <property type="term" value="C:bacterial-type flagellum basal body"/>
    <property type="evidence" value="ECO:0007669"/>
    <property type="project" value="UniProtKB-SubCell"/>
</dbReference>
<dbReference type="RefSeq" id="WP_066322663.1">
    <property type="nucleotide sequence ID" value="NZ_CP015438.1"/>
</dbReference>
<keyword evidence="7" id="KW-0282">Flagellum</keyword>
<dbReference type="PANTHER" id="PTHR30435">
    <property type="entry name" value="FLAGELLAR PROTEIN"/>
    <property type="match status" value="1"/>
</dbReference>
<dbReference type="Proteomes" id="UP000076865">
    <property type="component" value="Chromosome"/>
</dbReference>
<dbReference type="GO" id="GO:0071978">
    <property type="term" value="P:bacterial-type flagellum-dependent swarming motility"/>
    <property type="evidence" value="ECO:0007669"/>
    <property type="project" value="TreeGrafter"/>
</dbReference>
<evidence type="ECO:0000259" key="6">
    <source>
        <dbReference type="Pfam" id="PF22692"/>
    </source>
</evidence>
<dbReference type="AlphaFoldDB" id="A0A160F4H2"/>
<keyword evidence="2" id="KW-0975">Bacterial flagellum</keyword>
<gene>
    <name evidence="7" type="ORF">GFC30_395</name>
</gene>
<dbReference type="InterPro" id="IPR020013">
    <property type="entry name" value="Flagellar_FlgE/F/G"/>
</dbReference>
<dbReference type="InterPro" id="IPR001444">
    <property type="entry name" value="Flag_bb_rod_N"/>
</dbReference>
<evidence type="ECO:0000256" key="3">
    <source>
        <dbReference type="SAM" id="Coils"/>
    </source>
</evidence>
<keyword evidence="3" id="KW-0175">Coiled coil</keyword>
<feature type="domain" description="Flagellar basal body rod protein N-terminal" evidence="4">
    <location>
        <begin position="7"/>
        <end position="35"/>
    </location>
</feature>
<evidence type="ECO:0000256" key="1">
    <source>
        <dbReference type="ARBA" id="ARBA00009677"/>
    </source>
</evidence>
<dbReference type="OrthoDB" id="9804559at2"/>
<dbReference type="NCBIfam" id="TIGR03506">
    <property type="entry name" value="FlgEFG_subfam"/>
    <property type="match status" value="1"/>
</dbReference>
<keyword evidence="8" id="KW-1185">Reference proteome</keyword>
<sequence>MLRSMITAANTMNQLQQQLDVISNNIANSNTTGFKRRETNFGELLVQQFDNLPDDQADRLTPEGVRRGVGAKLAETNLVLTQGPLQQTGRMLDVALTKEGQFFRVLAEAADGATAIRYTRDGAFYLSPSANDPTTLMLVTSDGFPVLNSNNEPITIQEGFKDITITDTGTLRAIAPDGRVMQTADLGITNIVRPQLLQSVGDNLYALPNLTSLNVREGDVAVNMTGNLRPQISVQQGALEQSNVDLGTEMTDLMLTQRAYQMNAKSISISDQMMGLINGVRS</sequence>
<proteinExistence type="inferred from homology"/>
<dbReference type="PANTHER" id="PTHR30435:SF19">
    <property type="entry name" value="FLAGELLAR BASAL-BODY ROD PROTEIN FLGG"/>
    <property type="match status" value="1"/>
</dbReference>
<feature type="coiled-coil region" evidence="3">
    <location>
        <begin position="5"/>
        <end position="32"/>
    </location>
</feature>
<keyword evidence="7" id="KW-0966">Cell projection</keyword>
<evidence type="ECO:0000256" key="2">
    <source>
        <dbReference type="RuleBase" id="RU362116"/>
    </source>
</evidence>
<dbReference type="InterPro" id="IPR010930">
    <property type="entry name" value="Flg_bb/hook_C_dom"/>
</dbReference>
<comment type="similarity">
    <text evidence="1 2">Belongs to the flagella basal body rod proteins family.</text>
</comment>
<protein>
    <submittedName>
        <fullName evidence="7">Flagellar hook-basal body family protein</fullName>
    </submittedName>
</protein>
<dbReference type="InterPro" id="IPR019776">
    <property type="entry name" value="Flagellar_basal_body_rod_CS"/>
</dbReference>
<dbReference type="SUPFAM" id="SSF117143">
    <property type="entry name" value="Flagellar hook protein flgE"/>
    <property type="match status" value="1"/>
</dbReference>
<organism evidence="7 8">
    <name type="scientific">Anoxybacteroides amylolyticum</name>
    <dbReference type="NCBI Taxonomy" id="294699"/>
    <lineage>
        <taxon>Bacteria</taxon>
        <taxon>Bacillati</taxon>
        <taxon>Bacillota</taxon>
        <taxon>Bacilli</taxon>
        <taxon>Bacillales</taxon>
        <taxon>Anoxybacillaceae</taxon>
        <taxon>Anoxybacteroides</taxon>
    </lineage>
</organism>
<comment type="subcellular location">
    <subcellularLocation>
        <location evidence="2">Bacterial flagellum basal body</location>
    </subcellularLocation>
</comment>
<dbReference type="InterPro" id="IPR053967">
    <property type="entry name" value="LlgE_F_G-like_D1"/>
</dbReference>
<keyword evidence="7" id="KW-0969">Cilium</keyword>
<evidence type="ECO:0000313" key="8">
    <source>
        <dbReference type="Proteomes" id="UP000076865"/>
    </source>
</evidence>
<reference evidence="7 8" key="1">
    <citation type="journal article" date="2006" name="Syst. Appl. Microbiol.">
        <title>Anoxybacillus amylolyticus sp. nov., a thermophilic amylase producing bacterium isolated from Mount Rittmann (Antarctica).</title>
        <authorList>
            <person name="Poli A."/>
            <person name="Esposito E."/>
            <person name="Lama L."/>
            <person name="Orlando P."/>
            <person name="Nicolaus G."/>
            <person name="de Appolonia F."/>
            <person name="Gambacorta A."/>
            <person name="Nicolaus B."/>
        </authorList>
    </citation>
    <scope>NUCLEOTIDE SEQUENCE [LARGE SCALE GENOMIC DNA]</scope>
    <source>
        <strain evidence="7 8">DSM 15939</strain>
    </source>
</reference>
<dbReference type="Pfam" id="PF22692">
    <property type="entry name" value="LlgE_F_G_D1"/>
    <property type="match status" value="1"/>
</dbReference>
<evidence type="ECO:0000259" key="4">
    <source>
        <dbReference type="Pfam" id="PF00460"/>
    </source>
</evidence>
<feature type="domain" description="Flagellar hook protein FlgE/F/G-like D1" evidence="6">
    <location>
        <begin position="102"/>
        <end position="172"/>
    </location>
</feature>
<dbReference type="PATRIC" id="fig|294699.3.peg.380"/>